<reference evidence="1" key="1">
    <citation type="journal article" date="2014" name="Front. Microbiol.">
        <title>High frequency of phylogenetically diverse reductive dehalogenase-homologous genes in deep subseafloor sedimentary metagenomes.</title>
        <authorList>
            <person name="Kawai M."/>
            <person name="Futagami T."/>
            <person name="Toyoda A."/>
            <person name="Takaki Y."/>
            <person name="Nishi S."/>
            <person name="Hori S."/>
            <person name="Arai W."/>
            <person name="Tsubouchi T."/>
            <person name="Morono Y."/>
            <person name="Uchiyama I."/>
            <person name="Ito T."/>
            <person name="Fujiyama A."/>
            <person name="Inagaki F."/>
            <person name="Takami H."/>
        </authorList>
    </citation>
    <scope>NUCLEOTIDE SEQUENCE</scope>
    <source>
        <strain evidence="1">Expedition CK06-06</strain>
    </source>
</reference>
<dbReference type="EMBL" id="BARS01046295">
    <property type="protein sequence ID" value="GAG28723.1"/>
    <property type="molecule type" value="Genomic_DNA"/>
</dbReference>
<proteinExistence type="predicted"/>
<protein>
    <recommendedName>
        <fullName evidence="2">GAF domain-containing protein</fullName>
    </recommendedName>
</protein>
<comment type="caution">
    <text evidence="1">The sequence shown here is derived from an EMBL/GenBank/DDBJ whole genome shotgun (WGS) entry which is preliminary data.</text>
</comment>
<gene>
    <name evidence="1" type="ORF">S01H1_69702</name>
</gene>
<evidence type="ECO:0008006" key="2">
    <source>
        <dbReference type="Google" id="ProtNLM"/>
    </source>
</evidence>
<evidence type="ECO:0000313" key="1">
    <source>
        <dbReference type="EMBL" id="GAG28723.1"/>
    </source>
</evidence>
<feature type="non-terminal residue" evidence="1">
    <location>
        <position position="165"/>
    </location>
</feature>
<dbReference type="AlphaFoldDB" id="X0WW95"/>
<sequence>MKQLEHQKDLFKKLVESEGLQKEKAILEPLFKDSVWWVAEENEKPSLISLEKFKQCVRKNKHVSKNSCVKRLLSLMKKAKKIKKPVFFDCGLDKNGVCFPVVQGDRVYGYILICHSKSKLSPELISIFSNFIDTLLRELQKELELAKLYEMIRPRAIALSTIHTI</sequence>
<organism evidence="1">
    <name type="scientific">marine sediment metagenome</name>
    <dbReference type="NCBI Taxonomy" id="412755"/>
    <lineage>
        <taxon>unclassified sequences</taxon>
        <taxon>metagenomes</taxon>
        <taxon>ecological metagenomes</taxon>
    </lineage>
</organism>
<accession>X0WW95</accession>
<name>X0WW95_9ZZZZ</name>